<dbReference type="GO" id="GO:0005615">
    <property type="term" value="C:extracellular space"/>
    <property type="evidence" value="ECO:0007669"/>
    <property type="project" value="TreeGrafter"/>
</dbReference>
<proteinExistence type="predicted"/>
<feature type="non-terminal residue" evidence="4">
    <location>
        <position position="102"/>
    </location>
</feature>
<dbReference type="GO" id="GO:0031012">
    <property type="term" value="C:extracellular matrix"/>
    <property type="evidence" value="ECO:0007669"/>
    <property type="project" value="TreeGrafter"/>
</dbReference>
<evidence type="ECO:0000256" key="2">
    <source>
        <dbReference type="PROSITE-ProRule" id="PRU00497"/>
    </source>
</evidence>
<dbReference type="PROSITE" id="PS51155">
    <property type="entry name" value="CHIT_BIND_RR_2"/>
    <property type="match status" value="1"/>
</dbReference>
<accession>A0AAV2SNJ2</accession>
<evidence type="ECO:0000313" key="4">
    <source>
        <dbReference type="EMBL" id="CAL4219364.1"/>
    </source>
</evidence>
<keyword evidence="1 2" id="KW-0193">Cuticle</keyword>
<keyword evidence="3" id="KW-0732">Signal</keyword>
<dbReference type="InterPro" id="IPR000618">
    <property type="entry name" value="Insect_cuticle"/>
</dbReference>
<dbReference type="AlphaFoldDB" id="A0AAV2SNJ2"/>
<name>A0AAV2SNJ2_MEGNR</name>
<sequence length="102" mass="11114">ASLALALVAVILAAPSQPGYAPSPSYEEPAKYDFNYAVKDDYSGNDFGHNEARNGYDTQGSYYVALPDGRLQKVTYTVNGDSGFVAEVTYEGEAQYPKYEPK</sequence>
<evidence type="ECO:0008006" key="6">
    <source>
        <dbReference type="Google" id="ProtNLM"/>
    </source>
</evidence>
<evidence type="ECO:0000313" key="5">
    <source>
        <dbReference type="Proteomes" id="UP001497623"/>
    </source>
</evidence>
<evidence type="ECO:0000256" key="3">
    <source>
        <dbReference type="SAM" id="SignalP"/>
    </source>
</evidence>
<keyword evidence="5" id="KW-1185">Reference proteome</keyword>
<protein>
    <recommendedName>
        <fullName evidence="6">Cuticle protein</fullName>
    </recommendedName>
</protein>
<dbReference type="PANTHER" id="PTHR12236:SF79">
    <property type="entry name" value="CUTICULAR PROTEIN 50CB-RELATED"/>
    <property type="match status" value="1"/>
</dbReference>
<dbReference type="EMBL" id="CAXKWB010094765">
    <property type="protein sequence ID" value="CAL4219364.1"/>
    <property type="molecule type" value="Genomic_DNA"/>
</dbReference>
<feature type="signal peptide" evidence="3">
    <location>
        <begin position="1"/>
        <end position="21"/>
    </location>
</feature>
<evidence type="ECO:0000256" key="1">
    <source>
        <dbReference type="ARBA" id="ARBA00022460"/>
    </source>
</evidence>
<feature type="non-terminal residue" evidence="4">
    <location>
        <position position="1"/>
    </location>
</feature>
<dbReference type="InterPro" id="IPR051217">
    <property type="entry name" value="Insect_Cuticle_Struc_Prot"/>
</dbReference>
<dbReference type="Pfam" id="PF00379">
    <property type="entry name" value="Chitin_bind_4"/>
    <property type="match status" value="1"/>
</dbReference>
<dbReference type="GO" id="GO:0042302">
    <property type="term" value="F:structural constituent of cuticle"/>
    <property type="evidence" value="ECO:0007669"/>
    <property type="project" value="UniProtKB-UniRule"/>
</dbReference>
<reference evidence="4 5" key="1">
    <citation type="submission" date="2024-05" db="EMBL/GenBank/DDBJ databases">
        <authorList>
            <person name="Wallberg A."/>
        </authorList>
    </citation>
    <scope>NUCLEOTIDE SEQUENCE [LARGE SCALE GENOMIC DNA]</scope>
</reference>
<dbReference type="Proteomes" id="UP001497623">
    <property type="component" value="Unassembled WGS sequence"/>
</dbReference>
<gene>
    <name evidence="4" type="ORF">MNOR_LOCUS38962</name>
</gene>
<comment type="caution">
    <text evidence="4">The sequence shown here is derived from an EMBL/GenBank/DDBJ whole genome shotgun (WGS) entry which is preliminary data.</text>
</comment>
<organism evidence="4 5">
    <name type="scientific">Meganyctiphanes norvegica</name>
    <name type="common">Northern krill</name>
    <name type="synonym">Thysanopoda norvegica</name>
    <dbReference type="NCBI Taxonomy" id="48144"/>
    <lineage>
        <taxon>Eukaryota</taxon>
        <taxon>Metazoa</taxon>
        <taxon>Ecdysozoa</taxon>
        <taxon>Arthropoda</taxon>
        <taxon>Crustacea</taxon>
        <taxon>Multicrustacea</taxon>
        <taxon>Malacostraca</taxon>
        <taxon>Eumalacostraca</taxon>
        <taxon>Eucarida</taxon>
        <taxon>Euphausiacea</taxon>
        <taxon>Euphausiidae</taxon>
        <taxon>Meganyctiphanes</taxon>
    </lineage>
</organism>
<feature type="chain" id="PRO_5043550866" description="Cuticle protein" evidence="3">
    <location>
        <begin position="22"/>
        <end position="102"/>
    </location>
</feature>
<dbReference type="PANTHER" id="PTHR12236">
    <property type="entry name" value="STRUCTURAL CONTITUENT OF CUTICLE"/>
    <property type="match status" value="1"/>
</dbReference>